<organism evidence="4 5">
    <name type="scientific">Scyliorhinus torazame</name>
    <name type="common">Cloudy catshark</name>
    <name type="synonym">Catulus torazame</name>
    <dbReference type="NCBI Taxonomy" id="75743"/>
    <lineage>
        <taxon>Eukaryota</taxon>
        <taxon>Metazoa</taxon>
        <taxon>Chordata</taxon>
        <taxon>Craniata</taxon>
        <taxon>Vertebrata</taxon>
        <taxon>Chondrichthyes</taxon>
        <taxon>Elasmobranchii</taxon>
        <taxon>Galeomorphii</taxon>
        <taxon>Galeoidea</taxon>
        <taxon>Carcharhiniformes</taxon>
        <taxon>Scyliorhinidae</taxon>
        <taxon>Scyliorhinus</taxon>
    </lineage>
</organism>
<reference evidence="4 5" key="1">
    <citation type="journal article" date="2018" name="Nat. Ecol. Evol.">
        <title>Shark genomes provide insights into elasmobranch evolution and the origin of vertebrates.</title>
        <authorList>
            <person name="Hara Y"/>
            <person name="Yamaguchi K"/>
            <person name="Onimaru K"/>
            <person name="Kadota M"/>
            <person name="Koyanagi M"/>
            <person name="Keeley SD"/>
            <person name="Tatsumi K"/>
            <person name="Tanaka K"/>
            <person name="Motone F"/>
            <person name="Kageyama Y"/>
            <person name="Nozu R"/>
            <person name="Adachi N"/>
            <person name="Nishimura O"/>
            <person name="Nakagawa R"/>
            <person name="Tanegashima C"/>
            <person name="Kiyatake I"/>
            <person name="Matsumoto R"/>
            <person name="Murakumo K"/>
            <person name="Nishida K"/>
            <person name="Terakita A"/>
            <person name="Kuratani S"/>
            <person name="Sato K"/>
            <person name="Hyodo S Kuraku.S."/>
        </authorList>
    </citation>
    <scope>NUCLEOTIDE SEQUENCE [LARGE SCALE GENOMIC DNA]</scope>
</reference>
<feature type="domain" description="Multiprotein bridging factor 1 N-terminal" evidence="3">
    <location>
        <begin position="4"/>
        <end position="43"/>
    </location>
</feature>
<evidence type="ECO:0000259" key="3">
    <source>
        <dbReference type="Pfam" id="PF08523"/>
    </source>
</evidence>
<keyword evidence="1" id="KW-0238">DNA-binding</keyword>
<dbReference type="STRING" id="75743.A0A401Q6N4"/>
<dbReference type="Pfam" id="PF08523">
    <property type="entry name" value="MBF1"/>
    <property type="match status" value="1"/>
</dbReference>
<keyword evidence="5" id="KW-1185">Reference proteome</keyword>
<name>A0A401Q6N4_SCYTO</name>
<dbReference type="AlphaFoldDB" id="A0A401Q6N4"/>
<feature type="compositionally biased region" description="Polar residues" evidence="2">
    <location>
        <begin position="18"/>
        <end position="32"/>
    </location>
</feature>
<feature type="non-terminal residue" evidence="4">
    <location>
        <position position="43"/>
    </location>
</feature>
<feature type="compositionally biased region" description="Basic and acidic residues" evidence="2">
    <location>
        <begin position="33"/>
        <end position="43"/>
    </location>
</feature>
<dbReference type="Proteomes" id="UP000288216">
    <property type="component" value="Unassembled WGS sequence"/>
</dbReference>
<gene>
    <name evidence="4" type="ORF">scyTo_0022447</name>
</gene>
<dbReference type="PANTHER" id="PTHR10245">
    <property type="entry name" value="ENDOTHELIAL DIFFERENTIATION-RELATED FACTOR 1 MULTIPROTEIN BRIDGING FACTOR 1"/>
    <property type="match status" value="1"/>
</dbReference>
<accession>A0A401Q6N4</accession>
<evidence type="ECO:0000256" key="1">
    <source>
        <dbReference type="ARBA" id="ARBA00023125"/>
    </source>
</evidence>
<dbReference type="OrthoDB" id="10253401at2759"/>
<feature type="region of interest" description="Disordered" evidence="2">
    <location>
        <begin position="1"/>
        <end position="43"/>
    </location>
</feature>
<proteinExistence type="predicted"/>
<protein>
    <recommendedName>
        <fullName evidence="3">Multiprotein bridging factor 1 N-terminal domain-containing protein</fullName>
    </recommendedName>
</protein>
<evidence type="ECO:0000256" key="2">
    <source>
        <dbReference type="SAM" id="MobiDB-lite"/>
    </source>
</evidence>
<comment type="caution">
    <text evidence="4">The sequence shown here is derived from an EMBL/GenBank/DDBJ whole genome shotgun (WGS) entry which is preliminary data.</text>
</comment>
<dbReference type="InterPro" id="IPR013729">
    <property type="entry name" value="MBF1_N"/>
</dbReference>
<evidence type="ECO:0000313" key="4">
    <source>
        <dbReference type="EMBL" id="GCB81013.1"/>
    </source>
</evidence>
<dbReference type="GO" id="GO:0005634">
    <property type="term" value="C:nucleus"/>
    <property type="evidence" value="ECO:0007669"/>
    <property type="project" value="TreeGrafter"/>
</dbReference>
<dbReference type="EMBL" id="BFAA01022538">
    <property type="protein sequence ID" value="GCB81013.1"/>
    <property type="molecule type" value="Genomic_DNA"/>
</dbReference>
<dbReference type="GO" id="GO:0003677">
    <property type="term" value="F:DNA binding"/>
    <property type="evidence" value="ECO:0007669"/>
    <property type="project" value="UniProtKB-KW"/>
</dbReference>
<dbReference type="PANTHER" id="PTHR10245:SF15">
    <property type="entry name" value="ENDOTHELIAL DIFFERENTIATION-RELATED FACTOR 1"/>
    <property type="match status" value="1"/>
</dbReference>
<evidence type="ECO:0000313" key="5">
    <source>
        <dbReference type="Proteomes" id="UP000288216"/>
    </source>
</evidence>
<sequence length="43" mass="4707">MAESDWDTVTVLRKKGPSASQAKSKQAITSAQRRGDDVETTKK</sequence>